<evidence type="ECO:0000313" key="5">
    <source>
        <dbReference type="Proteomes" id="UP000199114"/>
    </source>
</evidence>
<evidence type="ECO:0000256" key="2">
    <source>
        <dbReference type="ARBA" id="ARBA00023163"/>
    </source>
</evidence>
<dbReference type="PANTHER" id="PTHR34236:SF1">
    <property type="entry name" value="DIMETHYL SULFOXIDE REDUCTASE TRANSCRIPTIONAL ACTIVATOR"/>
    <property type="match status" value="1"/>
</dbReference>
<dbReference type="EMBL" id="FOFD01000007">
    <property type="protein sequence ID" value="SER74678.1"/>
    <property type="molecule type" value="Genomic_DNA"/>
</dbReference>
<keyword evidence="5" id="KW-1185">Reference proteome</keyword>
<evidence type="ECO:0000313" key="4">
    <source>
        <dbReference type="EMBL" id="SER74678.1"/>
    </source>
</evidence>
<reference evidence="5" key="1">
    <citation type="submission" date="2016-10" db="EMBL/GenBank/DDBJ databases">
        <authorList>
            <person name="Varghese N."/>
            <person name="Submissions S."/>
        </authorList>
    </citation>
    <scope>NUCLEOTIDE SEQUENCE [LARGE SCALE GENOMIC DNA]</scope>
    <source>
        <strain evidence="5">DSM 25055</strain>
    </source>
</reference>
<organism evidence="4 5">
    <name type="scientific">Natrinema salaciae</name>
    <dbReference type="NCBI Taxonomy" id="1186196"/>
    <lineage>
        <taxon>Archaea</taxon>
        <taxon>Methanobacteriati</taxon>
        <taxon>Methanobacteriota</taxon>
        <taxon>Stenosarchaea group</taxon>
        <taxon>Halobacteria</taxon>
        <taxon>Halobacteriales</taxon>
        <taxon>Natrialbaceae</taxon>
        <taxon>Natrinema</taxon>
    </lineage>
</organism>
<dbReference type="InterPro" id="IPR007050">
    <property type="entry name" value="HTH_bacterioopsin"/>
</dbReference>
<dbReference type="AlphaFoldDB" id="A0A1H9RQ47"/>
<protein>
    <submittedName>
        <fullName evidence="4">HTH DNA binding domain</fullName>
    </submittedName>
</protein>
<evidence type="ECO:0000256" key="1">
    <source>
        <dbReference type="ARBA" id="ARBA00023015"/>
    </source>
</evidence>
<dbReference type="PANTHER" id="PTHR34236">
    <property type="entry name" value="DIMETHYL SULFOXIDE REDUCTASE TRANSCRIPTIONAL ACTIVATOR"/>
    <property type="match status" value="1"/>
</dbReference>
<proteinExistence type="predicted"/>
<feature type="domain" description="HTH bat-type" evidence="3">
    <location>
        <begin position="158"/>
        <end position="209"/>
    </location>
</feature>
<keyword evidence="1" id="KW-0805">Transcription regulation</keyword>
<sequence>MAIVAEILLSERSLPLVGLARSIPSGEISLPHSIPLESWNCLMVSVDADSREAFERELDAQDEIRETTTIGKTGDGWFYQVFIDGDSLRVDGCDPDAFEGALLEATITGDGWRERKVFADYDAFTIFRDRCELNDLPVELLSIDSDPDDPDERTQFGLTDRQYTALTLAFSRGYYDSPRRTSTAQLADELDISAASVSNLLRRAEHQLVKQTLGPDPYINGLTA</sequence>
<gene>
    <name evidence="4" type="ORF">SAMN04489841_4489</name>
</gene>
<dbReference type="STRING" id="1186196.SAMN04489841_4489"/>
<evidence type="ECO:0000259" key="3">
    <source>
        <dbReference type="Pfam" id="PF04967"/>
    </source>
</evidence>
<dbReference type="OrthoDB" id="156233at2157"/>
<keyword evidence="2" id="KW-0804">Transcription</keyword>
<name>A0A1H9RQ47_9EURY</name>
<dbReference type="RefSeq" id="WP_090622045.1">
    <property type="nucleotide sequence ID" value="NZ_FOFD01000007.1"/>
</dbReference>
<accession>A0A1H9RQ47</accession>
<dbReference type="Pfam" id="PF04967">
    <property type="entry name" value="HTH_10"/>
    <property type="match status" value="1"/>
</dbReference>
<dbReference type="Proteomes" id="UP000199114">
    <property type="component" value="Unassembled WGS sequence"/>
</dbReference>